<dbReference type="EMBL" id="CAJNOM010000043">
    <property type="protein sequence ID" value="CAF0901143.1"/>
    <property type="molecule type" value="Genomic_DNA"/>
</dbReference>
<gene>
    <name evidence="7" type="ORF">BJG266_LOCUS12010</name>
    <name evidence="6" type="ORF">QVE165_LOCUS9482</name>
</gene>
<dbReference type="GO" id="GO:0008270">
    <property type="term" value="F:zinc ion binding"/>
    <property type="evidence" value="ECO:0007669"/>
    <property type="project" value="UniProtKB-KW"/>
</dbReference>
<evidence type="ECO:0000256" key="2">
    <source>
        <dbReference type="ARBA" id="ARBA00022833"/>
    </source>
</evidence>
<dbReference type="InterPro" id="IPR051826">
    <property type="entry name" value="E3_ubiquitin-ligase_domain"/>
</dbReference>
<dbReference type="PROSITE" id="PS50089">
    <property type="entry name" value="ZF_RING_2"/>
    <property type="match status" value="1"/>
</dbReference>
<evidence type="ECO:0000313" key="8">
    <source>
        <dbReference type="Proteomes" id="UP000663832"/>
    </source>
</evidence>
<accession>A0A813ZL93</accession>
<keyword evidence="4" id="KW-0812">Transmembrane</keyword>
<comment type="caution">
    <text evidence="6">The sequence shown here is derived from an EMBL/GenBank/DDBJ whole genome shotgun (WGS) entry which is preliminary data.</text>
</comment>
<dbReference type="Proteomes" id="UP000663832">
    <property type="component" value="Unassembled WGS sequence"/>
</dbReference>
<dbReference type="EMBL" id="CAJNOI010000045">
    <property type="protein sequence ID" value="CAF0929600.1"/>
    <property type="molecule type" value="Genomic_DNA"/>
</dbReference>
<organism evidence="6 8">
    <name type="scientific">Adineta steineri</name>
    <dbReference type="NCBI Taxonomy" id="433720"/>
    <lineage>
        <taxon>Eukaryota</taxon>
        <taxon>Metazoa</taxon>
        <taxon>Spiralia</taxon>
        <taxon>Gnathifera</taxon>
        <taxon>Rotifera</taxon>
        <taxon>Eurotatoria</taxon>
        <taxon>Bdelloidea</taxon>
        <taxon>Adinetida</taxon>
        <taxon>Adinetidae</taxon>
        <taxon>Adineta</taxon>
    </lineage>
</organism>
<dbReference type="AlphaFoldDB" id="A0A813ZL93"/>
<dbReference type="PANTHER" id="PTHR22765:SF350">
    <property type="entry name" value="GB|AAD18119.1-RELATED"/>
    <property type="match status" value="1"/>
</dbReference>
<evidence type="ECO:0000256" key="3">
    <source>
        <dbReference type="PROSITE-ProRule" id="PRU00175"/>
    </source>
</evidence>
<dbReference type="GO" id="GO:0006511">
    <property type="term" value="P:ubiquitin-dependent protein catabolic process"/>
    <property type="evidence" value="ECO:0007669"/>
    <property type="project" value="TreeGrafter"/>
</dbReference>
<dbReference type="InterPro" id="IPR013083">
    <property type="entry name" value="Znf_RING/FYVE/PHD"/>
</dbReference>
<dbReference type="SUPFAM" id="SSF57850">
    <property type="entry name" value="RING/U-box"/>
    <property type="match status" value="1"/>
</dbReference>
<reference evidence="6" key="1">
    <citation type="submission" date="2021-02" db="EMBL/GenBank/DDBJ databases">
        <authorList>
            <person name="Nowell W R."/>
        </authorList>
    </citation>
    <scope>NUCLEOTIDE SEQUENCE</scope>
</reference>
<name>A0A813ZL93_9BILA</name>
<evidence type="ECO:0000259" key="5">
    <source>
        <dbReference type="PROSITE" id="PS50089"/>
    </source>
</evidence>
<feature type="domain" description="RING-type" evidence="5">
    <location>
        <begin position="444"/>
        <end position="487"/>
    </location>
</feature>
<keyword evidence="8" id="KW-1185">Reference proteome</keyword>
<keyword evidence="4" id="KW-1133">Transmembrane helix</keyword>
<dbReference type="GO" id="GO:0061630">
    <property type="term" value="F:ubiquitin protein ligase activity"/>
    <property type="evidence" value="ECO:0007669"/>
    <property type="project" value="TreeGrafter"/>
</dbReference>
<keyword evidence="1 3" id="KW-0479">Metal-binding</keyword>
<evidence type="ECO:0000256" key="1">
    <source>
        <dbReference type="ARBA" id="ARBA00022771"/>
    </source>
</evidence>
<dbReference type="Proteomes" id="UP000663877">
    <property type="component" value="Unassembled WGS sequence"/>
</dbReference>
<keyword evidence="1 3" id="KW-0863">Zinc-finger</keyword>
<keyword evidence="2" id="KW-0862">Zinc</keyword>
<dbReference type="Gene3D" id="3.30.40.10">
    <property type="entry name" value="Zinc/RING finger domain, C3HC4 (zinc finger)"/>
    <property type="match status" value="1"/>
</dbReference>
<dbReference type="GO" id="GO:0016020">
    <property type="term" value="C:membrane"/>
    <property type="evidence" value="ECO:0007669"/>
    <property type="project" value="TreeGrafter"/>
</dbReference>
<dbReference type="OrthoDB" id="411372at2759"/>
<evidence type="ECO:0000313" key="7">
    <source>
        <dbReference type="EMBL" id="CAF0929600.1"/>
    </source>
</evidence>
<evidence type="ECO:0000256" key="4">
    <source>
        <dbReference type="SAM" id="Phobius"/>
    </source>
</evidence>
<proteinExistence type="predicted"/>
<dbReference type="PANTHER" id="PTHR22765">
    <property type="entry name" value="RING FINGER AND PROTEASE ASSOCIATED DOMAIN-CONTAINING"/>
    <property type="match status" value="1"/>
</dbReference>
<sequence length="515" mass="61489">MLFQCPNRVYNAWKGPFPMNVEQFRNYLDINYNLFGHKSNFSFQWLSFQPEYIQIEFGDNFIDSHSDNSFQVTYYQIGYGRVTYTYRRVIESTIFTQYRSLYLKVGSYERSKYDVYHSYQFQSLNTNTLQCIVKQLGILPEEFSTWYEKSIFIIKIEDLYHQNPPKFTSILMLKCGVIVGYFYKPRNMDYFPSYGTGHIFTDIVRLFDSSYLHPPYFSYLFVGFFICFLLGSLFHVIHFFVIIRNRSSPEQNLLVMEQLRKSDIISVEDLDNLLMNTSYLNQHHDCLFILRDKYFVMFLIDFNENSPKILKQFYEDVPFLIIPLATITKVKLDCIVVDSKYIYFPSFIDKYYSTAADWLHKRSILLSDEYRFSCEWNQVSEQEHERQHHLRFLINEEIQYQQHTYRHDINRILERITSAPPEFIAKFRLMDPHIARNDTLLNTCSICLENFQSNRRFGIWPCPGRHKFHFDCMLSVLRAGNKCPLCRHPVEPANLPGIQTTFSLLAQRTITTMFT</sequence>
<keyword evidence="4" id="KW-0472">Membrane</keyword>
<dbReference type="Pfam" id="PF13639">
    <property type="entry name" value="zf-RING_2"/>
    <property type="match status" value="1"/>
</dbReference>
<evidence type="ECO:0000313" key="6">
    <source>
        <dbReference type="EMBL" id="CAF0901143.1"/>
    </source>
</evidence>
<protein>
    <recommendedName>
        <fullName evidence="5">RING-type domain-containing protein</fullName>
    </recommendedName>
</protein>
<dbReference type="InterPro" id="IPR001841">
    <property type="entry name" value="Znf_RING"/>
</dbReference>
<feature type="transmembrane region" description="Helical" evidence="4">
    <location>
        <begin position="216"/>
        <end position="243"/>
    </location>
</feature>